<dbReference type="InterPro" id="IPR049561">
    <property type="entry name" value="NSUN5_7_fdxn-like"/>
</dbReference>
<feature type="compositionally biased region" description="Basic residues" evidence="6">
    <location>
        <begin position="568"/>
        <end position="577"/>
    </location>
</feature>
<reference evidence="9" key="1">
    <citation type="submission" date="2016-02" db="EMBL/GenBank/DDBJ databases">
        <title>Draft genome sequence of Microdochium bolleyi, a fungal endophyte of beachgrass.</title>
        <authorList>
            <consortium name="DOE Joint Genome Institute"/>
            <person name="David A.S."/>
            <person name="May G."/>
            <person name="Haridas S."/>
            <person name="Lim J."/>
            <person name="Wang M."/>
            <person name="Labutti K."/>
            <person name="Lipzen A."/>
            <person name="Barry K."/>
            <person name="Grigoriev I.V."/>
        </authorList>
    </citation>
    <scope>NUCLEOTIDE SEQUENCE [LARGE SCALE GENOMIC DNA]</scope>
    <source>
        <strain evidence="9">J235TASD1</strain>
    </source>
</reference>
<feature type="active site" description="Nucleophile" evidence="5">
    <location>
        <position position="436"/>
    </location>
</feature>
<evidence type="ECO:0000313" key="8">
    <source>
        <dbReference type="EMBL" id="KXJ97740.1"/>
    </source>
</evidence>
<feature type="compositionally biased region" description="Acidic residues" evidence="6">
    <location>
        <begin position="591"/>
        <end position="617"/>
    </location>
</feature>
<dbReference type="Pfam" id="PF21148">
    <property type="entry name" value="NSUN5_fdxn-like"/>
    <property type="match status" value="1"/>
</dbReference>
<dbReference type="GO" id="GO:0008173">
    <property type="term" value="F:RNA methyltransferase activity"/>
    <property type="evidence" value="ECO:0007669"/>
    <property type="project" value="InterPro"/>
</dbReference>
<dbReference type="PANTHER" id="PTHR22807">
    <property type="entry name" value="NOP2 YEAST -RELATED NOL1/NOP2/FMU SUN DOMAIN-CONTAINING"/>
    <property type="match status" value="1"/>
</dbReference>
<name>A0A136JKR6_9PEZI</name>
<dbReference type="OrthoDB" id="435282at2759"/>
<evidence type="ECO:0000256" key="3">
    <source>
        <dbReference type="ARBA" id="ARBA00022691"/>
    </source>
</evidence>
<feature type="domain" description="SAM-dependent MTase RsmB/NOP-type" evidence="7">
    <location>
        <begin position="132"/>
        <end position="518"/>
    </location>
</feature>
<dbReference type="GO" id="GO:0003723">
    <property type="term" value="F:RNA binding"/>
    <property type="evidence" value="ECO:0007669"/>
    <property type="project" value="UniProtKB-UniRule"/>
</dbReference>
<dbReference type="InterPro" id="IPR049560">
    <property type="entry name" value="MeTrfase_RsmB-F_NOP2_cat"/>
</dbReference>
<feature type="binding site" evidence="5">
    <location>
        <position position="296"/>
    </location>
    <ligand>
        <name>S-adenosyl-L-methionine</name>
        <dbReference type="ChEBI" id="CHEBI:59789"/>
    </ligand>
</feature>
<evidence type="ECO:0000313" key="9">
    <source>
        <dbReference type="Proteomes" id="UP000070501"/>
    </source>
</evidence>
<dbReference type="Gene3D" id="3.40.50.150">
    <property type="entry name" value="Vaccinia Virus protein VP39"/>
    <property type="match status" value="1"/>
</dbReference>
<dbReference type="InterPro" id="IPR001678">
    <property type="entry name" value="MeTrfase_RsmB-F_NOP2_dom"/>
</dbReference>
<organism evidence="8 9">
    <name type="scientific">Microdochium bolleyi</name>
    <dbReference type="NCBI Taxonomy" id="196109"/>
    <lineage>
        <taxon>Eukaryota</taxon>
        <taxon>Fungi</taxon>
        <taxon>Dikarya</taxon>
        <taxon>Ascomycota</taxon>
        <taxon>Pezizomycotina</taxon>
        <taxon>Sordariomycetes</taxon>
        <taxon>Xylariomycetidae</taxon>
        <taxon>Xylariales</taxon>
        <taxon>Microdochiaceae</taxon>
        <taxon>Microdochium</taxon>
    </lineage>
</organism>
<feature type="compositionally biased region" description="Polar residues" evidence="6">
    <location>
        <begin position="346"/>
        <end position="355"/>
    </location>
</feature>
<feature type="region of interest" description="Disordered" evidence="6">
    <location>
        <begin position="545"/>
        <end position="617"/>
    </location>
</feature>
<dbReference type="SUPFAM" id="SSF53335">
    <property type="entry name" value="S-adenosyl-L-methionine-dependent methyltransferases"/>
    <property type="match status" value="1"/>
</dbReference>
<evidence type="ECO:0000256" key="6">
    <source>
        <dbReference type="SAM" id="MobiDB-lite"/>
    </source>
</evidence>
<accession>A0A136JKR6</accession>
<dbReference type="Pfam" id="PF01189">
    <property type="entry name" value="Methyltr_RsmB-F"/>
    <property type="match status" value="1"/>
</dbReference>
<dbReference type="STRING" id="196109.A0A136JKR6"/>
<dbReference type="Gene3D" id="3.30.70.1170">
    <property type="entry name" value="Sun protein, domain 3"/>
    <property type="match status" value="1"/>
</dbReference>
<dbReference type="Pfam" id="PF21153">
    <property type="entry name" value="NSUN5_N"/>
    <property type="match status" value="1"/>
</dbReference>
<keyword evidence="4 5" id="KW-0694">RNA-binding</keyword>
<feature type="compositionally biased region" description="Basic and acidic residues" evidence="6">
    <location>
        <begin position="369"/>
        <end position="395"/>
    </location>
</feature>
<dbReference type="Proteomes" id="UP000070501">
    <property type="component" value="Unassembled WGS sequence"/>
</dbReference>
<gene>
    <name evidence="8" type="ORF">Micbo1qcDRAFT_192119</name>
</gene>
<dbReference type="InterPro" id="IPR029063">
    <property type="entry name" value="SAM-dependent_MTases_sf"/>
</dbReference>
<feature type="binding site" evidence="5">
    <location>
        <position position="267"/>
    </location>
    <ligand>
        <name>S-adenosyl-L-methionine</name>
        <dbReference type="ChEBI" id="CHEBI:59789"/>
    </ligand>
</feature>
<feature type="binding site" evidence="5">
    <location>
        <position position="316"/>
    </location>
    <ligand>
        <name>S-adenosyl-L-methionine</name>
        <dbReference type="ChEBI" id="CHEBI:59789"/>
    </ligand>
</feature>
<dbReference type="EMBL" id="KQ964245">
    <property type="protein sequence ID" value="KXJ97740.1"/>
    <property type="molecule type" value="Genomic_DNA"/>
</dbReference>
<evidence type="ECO:0000256" key="4">
    <source>
        <dbReference type="ARBA" id="ARBA00022884"/>
    </source>
</evidence>
<keyword evidence="9" id="KW-1185">Reference proteome</keyword>
<dbReference type="PRINTS" id="PR02008">
    <property type="entry name" value="RCMTFAMILY"/>
</dbReference>
<evidence type="ECO:0000256" key="5">
    <source>
        <dbReference type="PROSITE-ProRule" id="PRU01023"/>
    </source>
</evidence>
<dbReference type="FunCoup" id="A0A136JKR6">
    <property type="interactions" value="500"/>
</dbReference>
<feature type="binding site" evidence="5">
    <location>
        <begin position="235"/>
        <end position="241"/>
    </location>
    <ligand>
        <name>S-adenosyl-L-methionine</name>
        <dbReference type="ChEBI" id="CHEBI:59789"/>
    </ligand>
</feature>
<dbReference type="GO" id="GO:0070475">
    <property type="term" value="P:rRNA base methylation"/>
    <property type="evidence" value="ECO:0007669"/>
    <property type="project" value="TreeGrafter"/>
</dbReference>
<evidence type="ECO:0000259" key="7">
    <source>
        <dbReference type="PROSITE" id="PS51686"/>
    </source>
</evidence>
<dbReference type="InterPro" id="IPR048889">
    <property type="entry name" value="NSUN5_RCM1_N"/>
</dbReference>
<feature type="compositionally biased region" description="Polar residues" evidence="6">
    <location>
        <begin position="548"/>
        <end position="560"/>
    </location>
</feature>
<dbReference type="PANTHER" id="PTHR22807:SF4">
    <property type="entry name" value="28S RRNA (CYTOSINE-C(5))-METHYLTRANSFERASE"/>
    <property type="match status" value="1"/>
</dbReference>
<evidence type="ECO:0000256" key="2">
    <source>
        <dbReference type="ARBA" id="ARBA00022679"/>
    </source>
</evidence>
<proteinExistence type="inferred from homology"/>
<dbReference type="InParanoid" id="A0A136JKR6"/>
<evidence type="ECO:0000256" key="1">
    <source>
        <dbReference type="ARBA" id="ARBA00022603"/>
    </source>
</evidence>
<dbReference type="FunFam" id="3.30.70.1170:FF:000006">
    <property type="entry name" value="NOL1/NOP2/Sun domain family protein"/>
    <property type="match status" value="1"/>
</dbReference>
<dbReference type="InterPro" id="IPR023267">
    <property type="entry name" value="RCMT"/>
</dbReference>
<keyword evidence="2 5" id="KW-0808">Transferase</keyword>
<dbReference type="PROSITE" id="PS51686">
    <property type="entry name" value="SAM_MT_RSMB_NOP"/>
    <property type="match status" value="1"/>
</dbReference>
<dbReference type="AlphaFoldDB" id="A0A136JKR6"/>
<dbReference type="GO" id="GO:0005730">
    <property type="term" value="C:nucleolus"/>
    <property type="evidence" value="ECO:0007669"/>
    <property type="project" value="TreeGrafter"/>
</dbReference>
<feature type="region of interest" description="Disordered" evidence="6">
    <location>
        <begin position="326"/>
        <end position="396"/>
    </location>
</feature>
<sequence length="617" mass="67857">MSLYHETAEILSQPSSTGGNLKTRIFTNTKLKSPAQQIYALAVESCKWSAVLKEVIEASDLLRHERKLSPVLALLLVHDHLVSKGGIALPATHGLRASIERHKARLSSELTRARIRRKAGTMDQLRDLVTAEYLEATGAYPRWVRVNTIRSTLEDQLDGTFKGFNRVQTIKEVTSTPGRNLYLDAHVPNLVAISPAFEIIKTDAYKNGEVILQDKASCFPAYLLDPVAGDVIDSCSAPGNKTTHIAAIVNSRVAEGEECIQKVFAFEKDKNRSRTLEKMVRIAGGDGIVRMSFGQDFLKVDPLSPLYDNVTCLLLDPSCSGSGIVGRDNMPTIHLPQGPDSKKTASKTQPQPGGASSSSSSNNKKRKREDKVDKQSTKAEEEVEQRTMIDDDGKETVVSSEQELKKRLDALASFQFVLVLHALEFPAARRVTYSTCSIHTEENEGVVHRVLQSEVARRRGWRVMRRDEQVSGMRKWPVRGVETSGSAEDKVVADACIRSYKDDGRGVMGFFVAGFVRDEDAAERDIEGPYVRDEDGRIVRDMMGMPTLKSTGDSVMQDSNPGDDKRGKPASKQKHAPSTKQTVAPAAAGSSDDDSGSEDSSGDEDEEDDEEEWGGFD</sequence>
<comment type="similarity">
    <text evidence="5">Belongs to the class I-like SAM-binding methyltransferase superfamily. RsmB/NOP family.</text>
</comment>
<protein>
    <submittedName>
        <fullName evidence="8">NOL1/NOP2/sun family protein</fullName>
    </submittedName>
</protein>
<keyword evidence="3 5" id="KW-0949">S-adenosyl-L-methionine</keyword>
<keyword evidence="1 5" id="KW-0489">Methyltransferase</keyword>